<name>A0A0B7BRK8_9EUPU</name>
<proteinExistence type="predicted"/>
<feature type="non-terminal residue" evidence="2">
    <location>
        <position position="1"/>
    </location>
</feature>
<dbReference type="Gene3D" id="3.30.420.10">
    <property type="entry name" value="Ribonuclease H-like superfamily/Ribonuclease H"/>
    <property type="match status" value="1"/>
</dbReference>
<evidence type="ECO:0000259" key="1">
    <source>
        <dbReference type="Pfam" id="PF00075"/>
    </source>
</evidence>
<dbReference type="SUPFAM" id="SSF53098">
    <property type="entry name" value="Ribonuclease H-like"/>
    <property type="match status" value="1"/>
</dbReference>
<feature type="domain" description="RNase H type-1" evidence="1">
    <location>
        <begin position="25"/>
        <end position="112"/>
    </location>
</feature>
<dbReference type="GO" id="GO:0003676">
    <property type="term" value="F:nucleic acid binding"/>
    <property type="evidence" value="ECO:0007669"/>
    <property type="project" value="InterPro"/>
</dbReference>
<dbReference type="Pfam" id="PF00075">
    <property type="entry name" value="RNase_H"/>
    <property type="match status" value="1"/>
</dbReference>
<gene>
    <name evidence="2" type="primary">ORF208147</name>
</gene>
<reference evidence="2" key="1">
    <citation type="submission" date="2014-12" db="EMBL/GenBank/DDBJ databases">
        <title>Insight into the proteome of Arion vulgaris.</title>
        <authorList>
            <person name="Aradska J."/>
            <person name="Bulat T."/>
            <person name="Smidak R."/>
            <person name="Sarate P."/>
            <person name="Gangsoo J."/>
            <person name="Sialana F."/>
            <person name="Bilban M."/>
            <person name="Lubec G."/>
        </authorList>
    </citation>
    <scope>NUCLEOTIDE SEQUENCE</scope>
    <source>
        <tissue evidence="2">Skin</tissue>
    </source>
</reference>
<dbReference type="AlphaFoldDB" id="A0A0B7BRK8"/>
<accession>A0A0B7BRK8</accession>
<dbReference type="InterPro" id="IPR036397">
    <property type="entry name" value="RNaseH_sf"/>
</dbReference>
<organism evidence="2">
    <name type="scientific">Arion vulgaris</name>
    <dbReference type="NCBI Taxonomy" id="1028688"/>
    <lineage>
        <taxon>Eukaryota</taxon>
        <taxon>Metazoa</taxon>
        <taxon>Spiralia</taxon>
        <taxon>Lophotrochozoa</taxon>
        <taxon>Mollusca</taxon>
        <taxon>Gastropoda</taxon>
        <taxon>Heterobranchia</taxon>
        <taxon>Euthyneura</taxon>
        <taxon>Panpulmonata</taxon>
        <taxon>Eupulmonata</taxon>
        <taxon>Stylommatophora</taxon>
        <taxon>Helicina</taxon>
        <taxon>Arionoidea</taxon>
        <taxon>Arionidae</taxon>
        <taxon>Arion</taxon>
    </lineage>
</organism>
<dbReference type="InterPro" id="IPR012337">
    <property type="entry name" value="RNaseH-like_sf"/>
</dbReference>
<protein>
    <recommendedName>
        <fullName evidence="1">RNase H type-1 domain-containing protein</fullName>
    </recommendedName>
</protein>
<evidence type="ECO:0000313" key="2">
    <source>
        <dbReference type="EMBL" id="CEK95628.1"/>
    </source>
</evidence>
<sequence length="143" mass="15714">HIIVAADVHFYKPASSCNRAHNPEGTNIYTDGSSDTTARKGGAGTIIILQDGTTLTNSSATGELSTNFRAEQQAIVDASKILQQRNIQNNKLVFLCDCLSVLQATQKEPQDKQSTIWVNYEKLQLTCSFIEATHLMVKTSIRN</sequence>
<dbReference type="EMBL" id="HACG01048763">
    <property type="protein sequence ID" value="CEK95628.1"/>
    <property type="molecule type" value="Transcribed_RNA"/>
</dbReference>
<dbReference type="GO" id="GO:0004523">
    <property type="term" value="F:RNA-DNA hybrid ribonuclease activity"/>
    <property type="evidence" value="ECO:0007669"/>
    <property type="project" value="InterPro"/>
</dbReference>
<dbReference type="InterPro" id="IPR002156">
    <property type="entry name" value="RNaseH_domain"/>
</dbReference>